<evidence type="ECO:0000256" key="1">
    <source>
        <dbReference type="ARBA" id="ARBA00022729"/>
    </source>
</evidence>
<dbReference type="Pfam" id="PF00497">
    <property type="entry name" value="SBP_bac_3"/>
    <property type="match status" value="1"/>
</dbReference>
<dbReference type="CDD" id="cd13623">
    <property type="entry name" value="PBP2_AA_hypothetical"/>
    <property type="match status" value="1"/>
</dbReference>
<evidence type="ECO:0000313" key="3">
    <source>
        <dbReference type="EMBL" id="SIO48956.1"/>
    </source>
</evidence>
<dbReference type="Gene3D" id="3.40.190.10">
    <property type="entry name" value="Periplasmic binding protein-like II"/>
    <property type="match status" value="2"/>
</dbReference>
<name>A0A1N6JY37_9BURK</name>
<organism evidence="3 4">
    <name type="scientific">Paraburkholderia phenazinium</name>
    <dbReference type="NCBI Taxonomy" id="60549"/>
    <lineage>
        <taxon>Bacteria</taxon>
        <taxon>Pseudomonadati</taxon>
        <taxon>Pseudomonadota</taxon>
        <taxon>Betaproteobacteria</taxon>
        <taxon>Burkholderiales</taxon>
        <taxon>Burkholderiaceae</taxon>
        <taxon>Paraburkholderia</taxon>
    </lineage>
</organism>
<accession>A0A1N6JY37</accession>
<dbReference type="AlphaFoldDB" id="A0A1N6JY37"/>
<dbReference type="Proteomes" id="UP000184693">
    <property type="component" value="Unassembled WGS sequence"/>
</dbReference>
<proteinExistence type="predicted"/>
<feature type="domain" description="Solute-binding protein family 3/N-terminal" evidence="2">
    <location>
        <begin position="16"/>
        <end position="236"/>
    </location>
</feature>
<dbReference type="SMART" id="SM00062">
    <property type="entry name" value="PBPb"/>
    <property type="match status" value="1"/>
</dbReference>
<reference evidence="3 4" key="1">
    <citation type="submission" date="2016-11" db="EMBL/GenBank/DDBJ databases">
        <authorList>
            <person name="Jaros S."/>
            <person name="Januszkiewicz K."/>
            <person name="Wedrychowicz H."/>
        </authorList>
    </citation>
    <scope>NUCLEOTIDE SEQUENCE [LARGE SCALE GENOMIC DNA]</scope>
    <source>
        <strain evidence="3 4">GAS86</strain>
    </source>
</reference>
<dbReference type="RefSeq" id="WP_074267337.1">
    <property type="nucleotide sequence ID" value="NZ_FSRM01000002.1"/>
</dbReference>
<dbReference type="EMBL" id="FSRM01000002">
    <property type="protein sequence ID" value="SIO48956.1"/>
    <property type="molecule type" value="Genomic_DNA"/>
</dbReference>
<dbReference type="InterPro" id="IPR001638">
    <property type="entry name" value="Solute-binding_3/MltF_N"/>
</dbReference>
<dbReference type="PANTHER" id="PTHR35936:SF17">
    <property type="entry name" value="ARGININE-BINDING EXTRACELLULAR PROTEIN ARTP"/>
    <property type="match status" value="1"/>
</dbReference>
<gene>
    <name evidence="3" type="ORF">SAMN05444168_5345</name>
</gene>
<evidence type="ECO:0000313" key="4">
    <source>
        <dbReference type="Proteomes" id="UP000184693"/>
    </source>
</evidence>
<protein>
    <submittedName>
        <fullName evidence="3">Amino acid ABC transporter substrate-binding protein, PAAT family</fullName>
    </submittedName>
</protein>
<dbReference type="OrthoDB" id="571173at2"/>
<dbReference type="SUPFAM" id="SSF53850">
    <property type="entry name" value="Periplasmic binding protein-like II"/>
    <property type="match status" value="1"/>
</dbReference>
<dbReference type="PANTHER" id="PTHR35936">
    <property type="entry name" value="MEMBRANE-BOUND LYTIC MUREIN TRANSGLYCOSYLASE F"/>
    <property type="match status" value="1"/>
</dbReference>
<sequence>MKADPSVIQAFTPAGKLRASINLGNPILAGKDASGTVVGVSVDLARAFAAKLGVELELVVFDAAGKSVQAVSEERADFGFFAVDPLRGETIAFTEPYVLIEGYYLVRDASPIRDNADVDQPQHRVAVGKGSAYDLFLTRELKHAQIVRAPTSPTVVQTFLDENLEVAAGVKQQLEADARNASGLRLIDERFMVIRQAMGVPKSRGAAAAHALHAFVEEMKASGFVAEALERHGIVGATVAPAA</sequence>
<evidence type="ECO:0000259" key="2">
    <source>
        <dbReference type="SMART" id="SM00062"/>
    </source>
</evidence>
<keyword evidence="1" id="KW-0732">Signal</keyword>